<feature type="domain" description="Aminoacyl-transfer RNA synthetases class-II family profile" evidence="12">
    <location>
        <begin position="230"/>
        <end position="502"/>
    </location>
</feature>
<keyword evidence="11" id="KW-0694">RNA-binding</keyword>
<dbReference type="InterPro" id="IPR002320">
    <property type="entry name" value="Thr-tRNA-ligase_IIa"/>
</dbReference>
<keyword evidence="2 11" id="KW-0963">Cytoplasm</keyword>
<dbReference type="Proteomes" id="UP000018550">
    <property type="component" value="Chromosome"/>
</dbReference>
<dbReference type="RefSeq" id="WP_023789457.1">
    <property type="nucleotide sequence ID" value="NC_022998.1"/>
</dbReference>
<evidence type="ECO:0000259" key="12">
    <source>
        <dbReference type="PROSITE" id="PS50862"/>
    </source>
</evidence>
<evidence type="ECO:0000256" key="5">
    <source>
        <dbReference type="ARBA" id="ARBA00022741"/>
    </source>
</evidence>
<dbReference type="SUPFAM" id="SSF55681">
    <property type="entry name" value="Class II aaRS and biotin synthetases"/>
    <property type="match status" value="1"/>
</dbReference>
<dbReference type="PANTHER" id="PTHR11451:SF56">
    <property type="entry name" value="THREONINE--TRNA LIGASE 1"/>
    <property type="match status" value="1"/>
</dbReference>
<dbReference type="Pfam" id="PF00587">
    <property type="entry name" value="tRNA-synt_2b"/>
    <property type="match status" value="1"/>
</dbReference>
<comment type="subcellular location">
    <subcellularLocation>
        <location evidence="11">Cytoplasm</location>
    </subcellularLocation>
</comment>
<dbReference type="PATRIC" id="fig|1276258.3.peg.568"/>
<dbReference type="PRINTS" id="PR01047">
    <property type="entry name" value="TRNASYNTHTHR"/>
</dbReference>
<dbReference type="OrthoDB" id="9802304at2"/>
<dbReference type="CDD" id="cd00771">
    <property type="entry name" value="ThrRS_core"/>
    <property type="match status" value="1"/>
</dbReference>
<sequence>MELDIINFKKIIVEENMSVKDIKKNINIEWKKYILKHNDLILNDEVIIKMGCTLELCEKNDELTEITMNNIAKNYLYSLLISKYNSKIYNYFTNDNFILFDTTENLSGVNNNIIKIAKPIKSLSIRDEVEKDQNENLFDLKELDFTDIQYKEIIFKIINISAFHLNEEQSIQKIEFIYGFDNEEILKKSELLDEKRQRDHRVIGKRLEIFNIDPLIGQGLPIWLPNGTILKSEIKKYLLEKEFEYKFIQIETPVLGTELLYKTSGHWDHYRENMFPSIEMDNKENLVLRPMNCPHHISVYDYKKRSYKELPLRFAEHAIQHRYEFSGSLTGLERVRAMELTDSHIFATKEQLKNEFLNCYKLINEVLEKFNITINYISLSLRDSDDKEKYYDDDDMWNEAENNLEQLLDELKIDYKKMVGEAAFYGPKLDIQARTSQGHEITVSTIQLDFLLPQKFDLTYVGPDGNLIRPIMIHRGLVGTYERFISVLLEQTNGEFSTWYSPVQVDILSLGKDVNDYAQSIQDIFFNNKIRTSLDDSDERIGYKVRNSIIKKTPYYIVVGKNEKENNILTVKKYSNNTEIKYKIDDFISMIKKEIEERI</sequence>
<comment type="subunit">
    <text evidence="11">Homodimer.</text>
</comment>
<keyword evidence="14" id="KW-1185">Reference proteome</keyword>
<proteinExistence type="inferred from homology"/>
<dbReference type="Gene3D" id="3.40.50.800">
    <property type="entry name" value="Anticodon-binding domain"/>
    <property type="match status" value="1"/>
</dbReference>
<dbReference type="EC" id="6.1.1.3" evidence="11"/>
<dbReference type="AlphaFoldDB" id="V5RKR5"/>
<evidence type="ECO:0000256" key="10">
    <source>
        <dbReference type="ARBA" id="ARBA00049515"/>
    </source>
</evidence>
<evidence type="ECO:0000313" key="14">
    <source>
        <dbReference type="Proteomes" id="UP000018550"/>
    </source>
</evidence>
<evidence type="ECO:0000256" key="4">
    <source>
        <dbReference type="ARBA" id="ARBA00022723"/>
    </source>
</evidence>
<dbReference type="CDD" id="cd00860">
    <property type="entry name" value="ThrRS_anticodon"/>
    <property type="match status" value="1"/>
</dbReference>
<comment type="similarity">
    <text evidence="1 11">Belongs to the class-II aminoacyl-tRNA synthetase family.</text>
</comment>
<evidence type="ECO:0000313" key="13">
    <source>
        <dbReference type="EMBL" id="AHB36405.1"/>
    </source>
</evidence>
<dbReference type="PROSITE" id="PS50862">
    <property type="entry name" value="AA_TRNA_LIGASE_II"/>
    <property type="match status" value="1"/>
</dbReference>
<keyword evidence="8 11" id="KW-0648">Protein biosynthesis</keyword>
<dbReference type="Pfam" id="PF03129">
    <property type="entry name" value="HGTP_anticodon"/>
    <property type="match status" value="1"/>
</dbReference>
<dbReference type="InterPro" id="IPR036621">
    <property type="entry name" value="Anticodon-bd_dom_sf"/>
</dbReference>
<keyword evidence="6 11" id="KW-0862">Zinc</keyword>
<keyword evidence="9 11" id="KW-0030">Aminoacyl-tRNA synthetase</keyword>
<dbReference type="GO" id="GO:0000049">
    <property type="term" value="F:tRNA binding"/>
    <property type="evidence" value="ECO:0007669"/>
    <property type="project" value="UniProtKB-KW"/>
</dbReference>
<evidence type="ECO:0000256" key="8">
    <source>
        <dbReference type="ARBA" id="ARBA00022917"/>
    </source>
</evidence>
<dbReference type="InterPro" id="IPR033728">
    <property type="entry name" value="ThrRS_core"/>
</dbReference>
<dbReference type="InterPro" id="IPR002314">
    <property type="entry name" value="aa-tRNA-synt_IIb"/>
</dbReference>
<dbReference type="KEGG" id="sapi:SAPIS_v1c05600"/>
<evidence type="ECO:0000256" key="11">
    <source>
        <dbReference type="HAMAP-Rule" id="MF_00184"/>
    </source>
</evidence>
<dbReference type="GO" id="GO:0006435">
    <property type="term" value="P:threonyl-tRNA aminoacylation"/>
    <property type="evidence" value="ECO:0007669"/>
    <property type="project" value="UniProtKB-UniRule"/>
</dbReference>
<dbReference type="GO" id="GO:0005737">
    <property type="term" value="C:cytoplasm"/>
    <property type="evidence" value="ECO:0007669"/>
    <property type="project" value="UniProtKB-SubCell"/>
</dbReference>
<reference evidence="13 14" key="1">
    <citation type="journal article" date="2014" name="Genome Announc.">
        <title>Complete Genome Sequence of Spiroplasma apis B31T (ATCC 33834), a Bacterium Associated with May Disease of Honeybees (Apis mellifera).</title>
        <authorList>
            <person name="Ku C."/>
            <person name="Lo W.S."/>
            <person name="Chen L.L."/>
            <person name="Kuo C.H."/>
        </authorList>
    </citation>
    <scope>NUCLEOTIDE SEQUENCE [LARGE SCALE GENOMIC DNA]</scope>
    <source>
        <strain evidence="13">B31</strain>
    </source>
</reference>
<dbReference type="GO" id="GO:0005524">
    <property type="term" value="F:ATP binding"/>
    <property type="evidence" value="ECO:0007669"/>
    <property type="project" value="UniProtKB-UniRule"/>
</dbReference>
<feature type="binding site" evidence="11">
    <location>
        <position position="474"/>
    </location>
    <ligand>
        <name>Zn(2+)</name>
        <dbReference type="ChEBI" id="CHEBI:29105"/>
        <note>catalytic</note>
    </ligand>
</feature>
<comment type="catalytic activity">
    <reaction evidence="10 11">
        <text>tRNA(Thr) + L-threonine + ATP = L-threonyl-tRNA(Thr) + AMP + diphosphate + H(+)</text>
        <dbReference type="Rhea" id="RHEA:24624"/>
        <dbReference type="Rhea" id="RHEA-COMP:9670"/>
        <dbReference type="Rhea" id="RHEA-COMP:9704"/>
        <dbReference type="ChEBI" id="CHEBI:15378"/>
        <dbReference type="ChEBI" id="CHEBI:30616"/>
        <dbReference type="ChEBI" id="CHEBI:33019"/>
        <dbReference type="ChEBI" id="CHEBI:57926"/>
        <dbReference type="ChEBI" id="CHEBI:78442"/>
        <dbReference type="ChEBI" id="CHEBI:78534"/>
        <dbReference type="ChEBI" id="CHEBI:456215"/>
        <dbReference type="EC" id="6.1.1.3"/>
    </reaction>
</comment>
<accession>V5RKR5</accession>
<organism evidence="13 14">
    <name type="scientific">Spiroplasma apis B31</name>
    <dbReference type="NCBI Taxonomy" id="1276258"/>
    <lineage>
        <taxon>Bacteria</taxon>
        <taxon>Bacillati</taxon>
        <taxon>Mycoplasmatota</taxon>
        <taxon>Mollicutes</taxon>
        <taxon>Entomoplasmatales</taxon>
        <taxon>Spiroplasmataceae</taxon>
        <taxon>Spiroplasma</taxon>
    </lineage>
</organism>
<evidence type="ECO:0000256" key="3">
    <source>
        <dbReference type="ARBA" id="ARBA00022598"/>
    </source>
</evidence>
<dbReference type="InterPro" id="IPR006195">
    <property type="entry name" value="aa-tRNA-synth_II"/>
</dbReference>
<keyword evidence="7 11" id="KW-0067">ATP-binding</keyword>
<comment type="cofactor">
    <cofactor evidence="11">
        <name>Zn(2+)</name>
        <dbReference type="ChEBI" id="CHEBI:29105"/>
    </cofactor>
    <text evidence="11">Binds 1 zinc ion per subunit.</text>
</comment>
<dbReference type="eggNOG" id="COG0441">
    <property type="taxonomic scope" value="Bacteria"/>
</dbReference>
<name>V5RKR5_SPIAP</name>
<dbReference type="GO" id="GO:0004829">
    <property type="term" value="F:threonine-tRNA ligase activity"/>
    <property type="evidence" value="ECO:0007669"/>
    <property type="project" value="UniProtKB-UniRule"/>
</dbReference>
<dbReference type="EMBL" id="CP006682">
    <property type="protein sequence ID" value="AHB36405.1"/>
    <property type="molecule type" value="Genomic_DNA"/>
</dbReference>
<keyword evidence="5 11" id="KW-0547">Nucleotide-binding</keyword>
<dbReference type="SUPFAM" id="SSF52954">
    <property type="entry name" value="Class II aaRS ABD-related"/>
    <property type="match status" value="1"/>
</dbReference>
<keyword evidence="3 11" id="KW-0436">Ligase</keyword>
<dbReference type="GO" id="GO:0046872">
    <property type="term" value="F:metal ion binding"/>
    <property type="evidence" value="ECO:0007669"/>
    <property type="project" value="UniProtKB-KW"/>
</dbReference>
<dbReference type="InterPro" id="IPR047246">
    <property type="entry name" value="ThrRS_anticodon"/>
</dbReference>
<evidence type="ECO:0000256" key="9">
    <source>
        <dbReference type="ARBA" id="ARBA00023146"/>
    </source>
</evidence>
<dbReference type="FunFam" id="3.30.930.10:FF:000002">
    <property type="entry name" value="Threonine--tRNA ligase"/>
    <property type="match status" value="1"/>
</dbReference>
<protein>
    <recommendedName>
        <fullName evidence="11">Threonine--tRNA ligase</fullName>
        <ecNumber evidence="11">6.1.1.3</ecNumber>
    </recommendedName>
    <alternativeName>
        <fullName evidence="11">Threonyl-tRNA synthetase</fullName>
        <shortName evidence="11">ThrRS</shortName>
    </alternativeName>
</protein>
<evidence type="ECO:0000256" key="7">
    <source>
        <dbReference type="ARBA" id="ARBA00022840"/>
    </source>
</evidence>
<dbReference type="Gene3D" id="3.30.930.10">
    <property type="entry name" value="Bira Bifunctional Protein, Domain 2"/>
    <property type="match status" value="1"/>
</dbReference>
<feature type="binding site" evidence="11">
    <location>
        <position position="293"/>
    </location>
    <ligand>
        <name>Zn(2+)</name>
        <dbReference type="ChEBI" id="CHEBI:29105"/>
        <note>catalytic</note>
    </ligand>
</feature>
<dbReference type="HOGENOM" id="CLU_008554_3_2_14"/>
<dbReference type="InterPro" id="IPR045864">
    <property type="entry name" value="aa-tRNA-synth_II/BPL/LPL"/>
</dbReference>
<keyword evidence="4 11" id="KW-0479">Metal-binding</keyword>
<dbReference type="HAMAP" id="MF_00184">
    <property type="entry name" value="Thr_tRNA_synth"/>
    <property type="match status" value="1"/>
</dbReference>
<evidence type="ECO:0000256" key="6">
    <source>
        <dbReference type="ARBA" id="ARBA00022833"/>
    </source>
</evidence>
<comment type="caution">
    <text evidence="11">Lacks conserved residue(s) required for the propagation of feature annotation.</text>
</comment>
<dbReference type="STRING" id="1276258.SAPIS_v1c05600"/>
<evidence type="ECO:0000256" key="2">
    <source>
        <dbReference type="ARBA" id="ARBA00022490"/>
    </source>
</evidence>
<gene>
    <name evidence="13" type="primary">thrS2</name>
    <name evidence="11" type="synonym">thrS</name>
    <name evidence="13" type="ORF">SAPIS_v1c05600</name>
</gene>
<dbReference type="NCBIfam" id="TIGR00418">
    <property type="entry name" value="thrS"/>
    <property type="match status" value="1"/>
</dbReference>
<dbReference type="PANTHER" id="PTHR11451">
    <property type="entry name" value="THREONINE-TRNA LIGASE"/>
    <property type="match status" value="1"/>
</dbReference>
<dbReference type="InterPro" id="IPR004154">
    <property type="entry name" value="Anticodon-bd"/>
</dbReference>
<feature type="binding site" evidence="11">
    <location>
        <position position="344"/>
    </location>
    <ligand>
        <name>Zn(2+)</name>
        <dbReference type="ChEBI" id="CHEBI:29105"/>
        <note>catalytic</note>
    </ligand>
</feature>
<evidence type="ECO:0000256" key="1">
    <source>
        <dbReference type="ARBA" id="ARBA00008226"/>
    </source>
</evidence>
<keyword evidence="11" id="KW-0820">tRNA-binding</keyword>